<protein>
    <submittedName>
        <fullName evidence="4">Uncharacterized protein LOC125424043</fullName>
    </submittedName>
</protein>
<dbReference type="GeneID" id="125424043"/>
<evidence type="ECO:0000259" key="2">
    <source>
        <dbReference type="Pfam" id="PF21743"/>
    </source>
</evidence>
<dbReference type="Proteomes" id="UP001652623">
    <property type="component" value="Chromosome 9"/>
</dbReference>
<dbReference type="PANTHER" id="PTHR37384">
    <property type="entry name" value="OS01G0835600 PROTEIN"/>
    <property type="match status" value="1"/>
</dbReference>
<reference evidence="4" key="1">
    <citation type="submission" date="2025-08" db="UniProtKB">
        <authorList>
            <consortium name="RefSeq"/>
        </authorList>
    </citation>
    <scope>IDENTIFICATION</scope>
    <source>
        <tissue evidence="4">Seedling</tissue>
    </source>
</reference>
<feature type="compositionally biased region" description="Basic residues" evidence="1">
    <location>
        <begin position="75"/>
        <end position="84"/>
    </location>
</feature>
<dbReference type="RefSeq" id="XP_048336195.2">
    <property type="nucleotide sequence ID" value="XM_048480238.2"/>
</dbReference>
<dbReference type="Pfam" id="PF21743">
    <property type="entry name" value="PTM_DIR17_Tudor"/>
    <property type="match status" value="1"/>
</dbReference>
<sequence length="160" mass="18616">MRCEARKWMGAVIFKELGSVRYMGRVADYDVETGWFKVMYDDYDYDYMEKNELIQLMASPEQLGPYFNNLPDSSKKKRKPRRKKAPNEKKPAARNTSSLGAKRKTRSQTKKKTSSYIPPCNKREKEGRVLLVLGLGSISRYHKVEDHLHLLYAVVDHPLT</sequence>
<keyword evidence="3" id="KW-1185">Reference proteome</keyword>
<feature type="domain" description="PTM/DIR17-like Tudor" evidence="2">
    <location>
        <begin position="13"/>
        <end position="56"/>
    </location>
</feature>
<accession>A0ABM3IVI2</accession>
<feature type="compositionally biased region" description="Basic residues" evidence="1">
    <location>
        <begin position="101"/>
        <end position="113"/>
    </location>
</feature>
<evidence type="ECO:0000313" key="3">
    <source>
        <dbReference type="Proteomes" id="UP001652623"/>
    </source>
</evidence>
<gene>
    <name evidence="4" type="primary">LOC125424043</name>
</gene>
<proteinExistence type="predicted"/>
<organism evidence="3 4">
    <name type="scientific">Ziziphus jujuba</name>
    <name type="common">Chinese jujube</name>
    <name type="synonym">Ziziphus sativa</name>
    <dbReference type="NCBI Taxonomy" id="326968"/>
    <lineage>
        <taxon>Eukaryota</taxon>
        <taxon>Viridiplantae</taxon>
        <taxon>Streptophyta</taxon>
        <taxon>Embryophyta</taxon>
        <taxon>Tracheophyta</taxon>
        <taxon>Spermatophyta</taxon>
        <taxon>Magnoliopsida</taxon>
        <taxon>eudicotyledons</taxon>
        <taxon>Gunneridae</taxon>
        <taxon>Pentapetalae</taxon>
        <taxon>rosids</taxon>
        <taxon>fabids</taxon>
        <taxon>Rosales</taxon>
        <taxon>Rhamnaceae</taxon>
        <taxon>Paliureae</taxon>
        <taxon>Ziziphus</taxon>
    </lineage>
</organism>
<evidence type="ECO:0000313" key="4">
    <source>
        <dbReference type="RefSeq" id="XP_048336195.2"/>
    </source>
</evidence>
<feature type="region of interest" description="Disordered" evidence="1">
    <location>
        <begin position="65"/>
        <end position="120"/>
    </location>
</feature>
<dbReference type="InterPro" id="IPR047365">
    <property type="entry name" value="Tudor_AtPTM-like"/>
</dbReference>
<dbReference type="PANTHER" id="PTHR37384:SF1">
    <property type="entry name" value="OS01G0835600 PROTEIN"/>
    <property type="match status" value="1"/>
</dbReference>
<evidence type="ECO:0000256" key="1">
    <source>
        <dbReference type="SAM" id="MobiDB-lite"/>
    </source>
</evidence>
<name>A0ABM3IVI2_ZIZJJ</name>